<keyword evidence="1" id="KW-0805">Transcription regulation</keyword>
<name>A0ABP7X2X3_9ACTN</name>
<dbReference type="Gene3D" id="1.10.10.10">
    <property type="entry name" value="Winged helix-like DNA-binding domain superfamily/Winged helix DNA-binding domain"/>
    <property type="match status" value="2"/>
</dbReference>
<evidence type="ECO:0000256" key="3">
    <source>
        <dbReference type="ARBA" id="ARBA00023163"/>
    </source>
</evidence>
<evidence type="ECO:0000259" key="5">
    <source>
        <dbReference type="PROSITE" id="PS50949"/>
    </source>
</evidence>
<dbReference type="Pfam" id="PF00392">
    <property type="entry name" value="GntR"/>
    <property type="match status" value="1"/>
</dbReference>
<dbReference type="InterPro" id="IPR050679">
    <property type="entry name" value="Bact_HTH_transcr_reg"/>
</dbReference>
<dbReference type="Proteomes" id="UP001500683">
    <property type="component" value="Unassembled WGS sequence"/>
</dbReference>
<sequence>MTRRHAEWGVYRSIADVLRRRVEDGTYPAGVRLPGEHALSREFGVTRYTARRALGILESEGLVVPVTGVGRFVRGMTSEDARPKYERIADELRAPIKGGALTPGSTLPSEARVCERQTGRRVHRLAGRARQAVHGRPGSAPVAHRTQRTPHAEPGATHLPDRVGRIRMAGRVGRAPRDAGRRFGRRMQFERSARRLQGLTHPVCRAGRGAPSHAGPGAALHGGPMAGVAWWGVRDTEGHGRRRALEGPVPGRASEPAGLGARRTAPLFLPVQRHRDLGDLRLGPDDR</sequence>
<dbReference type="PANTHER" id="PTHR44846:SF1">
    <property type="entry name" value="MANNOSYL-D-GLYCERATE TRANSPORT_METABOLISM SYSTEM REPRESSOR MNGR-RELATED"/>
    <property type="match status" value="1"/>
</dbReference>
<dbReference type="InterPro" id="IPR036388">
    <property type="entry name" value="WH-like_DNA-bd_sf"/>
</dbReference>
<keyword evidence="3" id="KW-0804">Transcription</keyword>
<dbReference type="SMART" id="SM00345">
    <property type="entry name" value="HTH_GNTR"/>
    <property type="match status" value="1"/>
</dbReference>
<gene>
    <name evidence="6" type="ORF">GCM10022214_81380</name>
</gene>
<dbReference type="RefSeq" id="WP_344958309.1">
    <property type="nucleotide sequence ID" value="NZ_BAAAZG010000069.1"/>
</dbReference>
<evidence type="ECO:0000256" key="2">
    <source>
        <dbReference type="ARBA" id="ARBA00023125"/>
    </source>
</evidence>
<proteinExistence type="predicted"/>
<dbReference type="CDD" id="cd07377">
    <property type="entry name" value="WHTH_GntR"/>
    <property type="match status" value="1"/>
</dbReference>
<dbReference type="PANTHER" id="PTHR44846">
    <property type="entry name" value="MANNOSYL-D-GLYCERATE TRANSPORT/METABOLISM SYSTEM REPRESSOR MNGR-RELATED"/>
    <property type="match status" value="1"/>
</dbReference>
<comment type="caution">
    <text evidence="6">The sequence shown here is derived from an EMBL/GenBank/DDBJ whole genome shotgun (WGS) entry which is preliminary data.</text>
</comment>
<reference evidence="7" key="1">
    <citation type="journal article" date="2019" name="Int. J. Syst. Evol. Microbiol.">
        <title>The Global Catalogue of Microorganisms (GCM) 10K type strain sequencing project: providing services to taxonomists for standard genome sequencing and annotation.</title>
        <authorList>
            <consortium name="The Broad Institute Genomics Platform"/>
            <consortium name="The Broad Institute Genome Sequencing Center for Infectious Disease"/>
            <person name="Wu L."/>
            <person name="Ma J."/>
        </authorList>
    </citation>
    <scope>NUCLEOTIDE SEQUENCE [LARGE SCALE GENOMIC DNA]</scope>
    <source>
        <strain evidence="7">JCM 16702</strain>
    </source>
</reference>
<accession>A0ABP7X2X3</accession>
<feature type="compositionally biased region" description="Basic and acidic residues" evidence="4">
    <location>
        <begin position="273"/>
        <end position="287"/>
    </location>
</feature>
<dbReference type="InterPro" id="IPR000524">
    <property type="entry name" value="Tscrpt_reg_HTH_GntR"/>
</dbReference>
<evidence type="ECO:0000256" key="1">
    <source>
        <dbReference type="ARBA" id="ARBA00023015"/>
    </source>
</evidence>
<dbReference type="InterPro" id="IPR036390">
    <property type="entry name" value="WH_DNA-bd_sf"/>
</dbReference>
<evidence type="ECO:0000256" key="4">
    <source>
        <dbReference type="SAM" id="MobiDB-lite"/>
    </source>
</evidence>
<feature type="region of interest" description="Disordered" evidence="4">
    <location>
        <begin position="131"/>
        <end position="159"/>
    </location>
</feature>
<dbReference type="PROSITE" id="PS50949">
    <property type="entry name" value="HTH_GNTR"/>
    <property type="match status" value="1"/>
</dbReference>
<keyword evidence="7" id="KW-1185">Reference proteome</keyword>
<evidence type="ECO:0000313" key="7">
    <source>
        <dbReference type="Proteomes" id="UP001500683"/>
    </source>
</evidence>
<keyword evidence="2" id="KW-0238">DNA-binding</keyword>
<feature type="domain" description="HTH gntR-type" evidence="5">
    <location>
        <begin position="8"/>
        <end position="76"/>
    </location>
</feature>
<protein>
    <recommendedName>
        <fullName evidence="5">HTH gntR-type domain-containing protein</fullName>
    </recommendedName>
</protein>
<dbReference type="PRINTS" id="PR00035">
    <property type="entry name" value="HTHGNTR"/>
</dbReference>
<evidence type="ECO:0000313" key="6">
    <source>
        <dbReference type="EMBL" id="GAA4103003.1"/>
    </source>
</evidence>
<organism evidence="6 7">
    <name type="scientific">Actinomadura miaoliensis</name>
    <dbReference type="NCBI Taxonomy" id="430685"/>
    <lineage>
        <taxon>Bacteria</taxon>
        <taxon>Bacillati</taxon>
        <taxon>Actinomycetota</taxon>
        <taxon>Actinomycetes</taxon>
        <taxon>Streptosporangiales</taxon>
        <taxon>Thermomonosporaceae</taxon>
        <taxon>Actinomadura</taxon>
    </lineage>
</organism>
<feature type="region of interest" description="Disordered" evidence="4">
    <location>
        <begin position="239"/>
        <end position="287"/>
    </location>
</feature>
<dbReference type="SUPFAM" id="SSF46785">
    <property type="entry name" value="Winged helix' DNA-binding domain"/>
    <property type="match status" value="1"/>
</dbReference>
<dbReference type="EMBL" id="BAAAZG010000069">
    <property type="protein sequence ID" value="GAA4103003.1"/>
    <property type="molecule type" value="Genomic_DNA"/>
</dbReference>